<dbReference type="AlphaFoldDB" id="A0A9N9HAD9"/>
<feature type="non-terminal residue" evidence="1">
    <location>
        <position position="1"/>
    </location>
</feature>
<reference evidence="1" key="1">
    <citation type="submission" date="2021-06" db="EMBL/GenBank/DDBJ databases">
        <authorList>
            <person name="Kallberg Y."/>
            <person name="Tangrot J."/>
            <person name="Rosling A."/>
        </authorList>
    </citation>
    <scope>NUCLEOTIDE SEQUENCE</scope>
    <source>
        <strain evidence="1">IN212</strain>
    </source>
</reference>
<evidence type="ECO:0000313" key="2">
    <source>
        <dbReference type="Proteomes" id="UP000789396"/>
    </source>
</evidence>
<organism evidence="1 2">
    <name type="scientific">Racocetra fulgida</name>
    <dbReference type="NCBI Taxonomy" id="60492"/>
    <lineage>
        <taxon>Eukaryota</taxon>
        <taxon>Fungi</taxon>
        <taxon>Fungi incertae sedis</taxon>
        <taxon>Mucoromycota</taxon>
        <taxon>Glomeromycotina</taxon>
        <taxon>Glomeromycetes</taxon>
        <taxon>Diversisporales</taxon>
        <taxon>Gigasporaceae</taxon>
        <taxon>Racocetra</taxon>
    </lineage>
</organism>
<name>A0A9N9HAD9_9GLOM</name>
<dbReference type="Proteomes" id="UP000789396">
    <property type="component" value="Unassembled WGS sequence"/>
</dbReference>
<evidence type="ECO:0000313" key="1">
    <source>
        <dbReference type="EMBL" id="CAG8658964.1"/>
    </source>
</evidence>
<protein>
    <submittedName>
        <fullName evidence="1">11854_t:CDS:1</fullName>
    </submittedName>
</protein>
<proteinExistence type="predicted"/>
<accession>A0A9N9HAD9</accession>
<gene>
    <name evidence="1" type="ORF">RFULGI_LOCUS8771</name>
</gene>
<dbReference type="OrthoDB" id="2423732at2759"/>
<sequence length="65" mass="7677">EIYNAEIVLVITINTRWTSVFECFDHILRVQSAIYAVLAEENVEINDNIKDTILNHEFWLNLKKL</sequence>
<keyword evidence="2" id="KW-1185">Reference proteome</keyword>
<dbReference type="EMBL" id="CAJVPZ010014592">
    <property type="protein sequence ID" value="CAG8658964.1"/>
    <property type="molecule type" value="Genomic_DNA"/>
</dbReference>
<comment type="caution">
    <text evidence="1">The sequence shown here is derived from an EMBL/GenBank/DDBJ whole genome shotgun (WGS) entry which is preliminary data.</text>
</comment>